<dbReference type="EMBL" id="CZQE01000069">
    <property type="protein sequence ID" value="CUS43634.1"/>
    <property type="molecule type" value="Genomic_DNA"/>
</dbReference>
<organism evidence="2">
    <name type="scientific">hydrothermal vent metagenome</name>
    <dbReference type="NCBI Taxonomy" id="652676"/>
    <lineage>
        <taxon>unclassified sequences</taxon>
        <taxon>metagenomes</taxon>
        <taxon>ecological metagenomes</taxon>
    </lineage>
</organism>
<evidence type="ECO:0000313" key="2">
    <source>
        <dbReference type="EMBL" id="CUS43634.1"/>
    </source>
</evidence>
<dbReference type="AlphaFoldDB" id="A0A160TJA1"/>
<protein>
    <submittedName>
        <fullName evidence="2">Uncharacterized protein</fullName>
    </submittedName>
</protein>
<proteinExistence type="predicted"/>
<name>A0A160TJA1_9ZZZZ</name>
<accession>A0A160TJA1</accession>
<sequence>MNEQVSIAAGDTVVWASVHEAVNAWRGRCLNAFSRAEYAVSEALDRLAQDAERGALVKLPHLVGQRFEALAAAIAPDGPFGDGAATVLKTLQAFRDHDSVRAPLCHGLGKISVDQAGRWTLVVRMTSFKNRRAERTMFVWEEEEARHLADRIHADAQRLQSKLALLSPNNERTPAGSGYRSMRPARGIGDGEK</sequence>
<gene>
    <name evidence="2" type="ORF">MGWOODY_Smn1289</name>
</gene>
<evidence type="ECO:0000256" key="1">
    <source>
        <dbReference type="SAM" id="MobiDB-lite"/>
    </source>
</evidence>
<feature type="region of interest" description="Disordered" evidence="1">
    <location>
        <begin position="166"/>
        <end position="193"/>
    </location>
</feature>
<reference evidence="2" key="1">
    <citation type="submission" date="2015-10" db="EMBL/GenBank/DDBJ databases">
        <authorList>
            <person name="Gilbert D.G."/>
        </authorList>
    </citation>
    <scope>NUCLEOTIDE SEQUENCE</scope>
</reference>